<organism evidence="2 3">
    <name type="scientific">Adineta steineri</name>
    <dbReference type="NCBI Taxonomy" id="433720"/>
    <lineage>
        <taxon>Eukaryota</taxon>
        <taxon>Metazoa</taxon>
        <taxon>Spiralia</taxon>
        <taxon>Gnathifera</taxon>
        <taxon>Rotifera</taxon>
        <taxon>Eurotatoria</taxon>
        <taxon>Bdelloidea</taxon>
        <taxon>Adinetida</taxon>
        <taxon>Adinetidae</taxon>
        <taxon>Adineta</taxon>
    </lineage>
</organism>
<dbReference type="AlphaFoldDB" id="A0A815GQ18"/>
<name>A0A815GQ18_9BILA</name>
<keyword evidence="1" id="KW-0732">Signal</keyword>
<gene>
    <name evidence="2" type="ORF">IZO911_LOCUS36254</name>
</gene>
<comment type="caution">
    <text evidence="2">The sequence shown here is derived from an EMBL/GenBank/DDBJ whole genome shotgun (WGS) entry which is preliminary data.</text>
</comment>
<feature type="signal peptide" evidence="1">
    <location>
        <begin position="1"/>
        <end position="19"/>
    </location>
</feature>
<dbReference type="EMBL" id="CAJNOE010000827">
    <property type="protein sequence ID" value="CAF1341451.1"/>
    <property type="molecule type" value="Genomic_DNA"/>
</dbReference>
<feature type="chain" id="PRO_5032706607" evidence="1">
    <location>
        <begin position="20"/>
        <end position="102"/>
    </location>
</feature>
<accession>A0A815GQ18</accession>
<proteinExistence type="predicted"/>
<protein>
    <submittedName>
        <fullName evidence="2">Uncharacterized protein</fullName>
    </submittedName>
</protein>
<evidence type="ECO:0000256" key="1">
    <source>
        <dbReference type="SAM" id="SignalP"/>
    </source>
</evidence>
<reference evidence="2" key="1">
    <citation type="submission" date="2021-02" db="EMBL/GenBank/DDBJ databases">
        <authorList>
            <person name="Nowell W R."/>
        </authorList>
    </citation>
    <scope>NUCLEOTIDE SEQUENCE</scope>
</reference>
<evidence type="ECO:0000313" key="2">
    <source>
        <dbReference type="EMBL" id="CAF1341451.1"/>
    </source>
</evidence>
<evidence type="ECO:0000313" key="3">
    <source>
        <dbReference type="Proteomes" id="UP000663860"/>
    </source>
</evidence>
<dbReference type="Proteomes" id="UP000663860">
    <property type="component" value="Unassembled WGS sequence"/>
</dbReference>
<sequence>MKLFLATLCFSTINITVYSNSPPLIFSNIKQILDTQNKYIEITWRYILYKYDHEQAVKCFSDLIRCILAIHAAMIQVENIQWFESHIDTIIKQTEKITIVED</sequence>